<accession>A0ABZ0W8H4</accession>
<proteinExistence type="predicted"/>
<dbReference type="RefSeq" id="WP_114789010.1">
    <property type="nucleotide sequence ID" value="NZ_CP139960.1"/>
</dbReference>
<dbReference type="EMBL" id="CP139960">
    <property type="protein sequence ID" value="WQD39578.1"/>
    <property type="molecule type" value="Genomic_DNA"/>
</dbReference>
<dbReference type="PANTHER" id="PTHR39963">
    <property type="entry name" value="SLL0983 PROTEIN"/>
    <property type="match status" value="1"/>
</dbReference>
<dbReference type="InterPro" id="IPR047785">
    <property type="entry name" value="tRNA_MNMC2"/>
</dbReference>
<dbReference type="Gene3D" id="3.40.50.150">
    <property type="entry name" value="Vaccinia Virus protein VP39"/>
    <property type="match status" value="1"/>
</dbReference>
<sequence>MIRKYEIVETADGSHTLKLVDTDITFHSKKGAIQESLHVFIQSGFDYFARENPTEKVVKIFEVGLGTGLNALLTAKAARKKNKQVVYKAVDLYPLGGDIFNLLNYPQILDEIELYRAVMQTGWEQLIYVNPFFKLQKIRVGLEQYTFTEPQHIIYFDAFAPEDQEEMWTEPICKKMFDALESRGVLVTYCSKSVVRRALVSAGFMVEKIPGPPGKREIVRAIKS</sequence>
<evidence type="ECO:0000259" key="1">
    <source>
        <dbReference type="Pfam" id="PF05430"/>
    </source>
</evidence>
<dbReference type="Pfam" id="PF05430">
    <property type="entry name" value="Methyltransf_30"/>
    <property type="match status" value="1"/>
</dbReference>
<dbReference type="InterPro" id="IPR008471">
    <property type="entry name" value="MnmC-like_methylTransf"/>
</dbReference>
<feature type="domain" description="MnmC-like methyltransferase" evidence="1">
    <location>
        <begin position="149"/>
        <end position="223"/>
    </location>
</feature>
<organism evidence="2 3">
    <name type="scientific">Niabella yanshanensis</name>
    <dbReference type="NCBI Taxonomy" id="577386"/>
    <lineage>
        <taxon>Bacteria</taxon>
        <taxon>Pseudomonadati</taxon>
        <taxon>Bacteroidota</taxon>
        <taxon>Chitinophagia</taxon>
        <taxon>Chitinophagales</taxon>
        <taxon>Chitinophagaceae</taxon>
        <taxon>Niabella</taxon>
    </lineage>
</organism>
<dbReference type="PANTHER" id="PTHR39963:SF1">
    <property type="entry name" value="MNMC-LIKE METHYLTRANSFERASE DOMAIN-CONTAINING PROTEIN"/>
    <property type="match status" value="1"/>
</dbReference>
<dbReference type="NCBIfam" id="NF033855">
    <property type="entry name" value="tRNA_MNMC2"/>
    <property type="match status" value="1"/>
</dbReference>
<evidence type="ECO:0000313" key="3">
    <source>
        <dbReference type="Proteomes" id="UP001325680"/>
    </source>
</evidence>
<protein>
    <submittedName>
        <fullName evidence="2">tRNA (5-methylaminomethyl-2-thiouridine)(34)-methyltransferase MnmD</fullName>
    </submittedName>
</protein>
<reference evidence="2 3" key="1">
    <citation type="submission" date="2023-12" db="EMBL/GenBank/DDBJ databases">
        <title>Genome sequencing and assembly of bacterial species from a model synthetic community.</title>
        <authorList>
            <person name="Hogle S.L."/>
        </authorList>
    </citation>
    <scope>NUCLEOTIDE SEQUENCE [LARGE SCALE GENOMIC DNA]</scope>
    <source>
        <strain evidence="2 3">HAMBI_3031</strain>
    </source>
</reference>
<dbReference type="InterPro" id="IPR029063">
    <property type="entry name" value="SAM-dependent_MTases_sf"/>
</dbReference>
<keyword evidence="3" id="KW-1185">Reference proteome</keyword>
<name>A0ABZ0W8H4_9BACT</name>
<evidence type="ECO:0000313" key="2">
    <source>
        <dbReference type="EMBL" id="WQD39578.1"/>
    </source>
</evidence>
<gene>
    <name evidence="2" type="primary">mnmD</name>
    <name evidence="2" type="ORF">U0035_05385</name>
</gene>
<dbReference type="Proteomes" id="UP001325680">
    <property type="component" value="Chromosome"/>
</dbReference>